<feature type="compositionally biased region" description="Low complexity" evidence="1">
    <location>
        <begin position="596"/>
        <end position="608"/>
    </location>
</feature>
<name>A0A177VCX7_9BASI</name>
<protein>
    <submittedName>
        <fullName evidence="5">Uncharacterized protein</fullName>
    </submittedName>
</protein>
<dbReference type="AlphaFoldDB" id="A0A177VCX7"/>
<feature type="compositionally biased region" description="Polar residues" evidence="1">
    <location>
        <begin position="584"/>
        <end position="595"/>
    </location>
</feature>
<feature type="transmembrane region" description="Helical" evidence="2">
    <location>
        <begin position="232"/>
        <end position="254"/>
    </location>
</feature>
<reference evidence="4" key="3">
    <citation type="submission" date="2020-10" db="EMBL/GenBank/DDBJ databases">
        <authorList>
            <person name="Sedaghatjoo S."/>
        </authorList>
    </citation>
    <scope>NUCLEOTIDE SEQUENCE</scope>
    <source>
        <strain evidence="4">AZH3</strain>
    </source>
</reference>
<feature type="region of interest" description="Disordered" evidence="1">
    <location>
        <begin position="471"/>
        <end position="686"/>
    </location>
</feature>
<sequence>MSARRGGWAASAIGIAALSSSAHAFQYAVLATTSCDVLAYSITLESWEYKSATFLRTSLGDPDDPTRFTQVEIDSFFSRSLLVSPFVTKWNKPLTKGGSYSLFFGLLDHKQKPIKLPGSSGFDSVTVDLTIPPCDGSAPPVQPTKTAVSTSSKPPSSSTAAVSSVTVTVTGMATSQSATSKPTASPSTTAATIGPSPPNPNSTAGSSTGSGSGSGSNSNDASSKSSSGVSPLAMAGAIVGAIVVTCFLLWLLALCRRRVVRSVRNHNAQRASYLGPAPRPLLHPTGQSGRYYHTPTPGSSVMRSHQSRTAAFFGIFTGRSRRRRSVIDGIPPVMRQTTSNTLDASMYGGHEQQPRGSTSTVTPILRRPGDGFAPVGTAEQVAARRLSRESAARSLSTQGQNHPSHDSPYLQSRPTSATDQRYGGSSSSSFFGTSPGALGGPILVPLDASDPYGYDASAVTGNLVDTSDYVPAGSDPTLADHQAGGQQHFPRPFLLGAPRPTSRSSSSNQSRNSAVPPQPSSNRPSFQSSHYAGNNNGGNPGTRPTSASSGLSYLQQQQSGGPPSNFVNPHKRNRPRNNDWATPYTPSLSGQTNNMSPGGRSRSSSTASVGGGGGGGGGGGPMGGWPFKSGGFGLGFPNPPLPPPPTNQQYLPTSTSNMTINSFFSSSGPSQRLSSGAGSVGGNGMGGMTGSNSGLIPLQLAGSAQSNLTGSAFPKELEPTAGGASLYTTRGRAGSSSSNSNGSGSVNGGTGRGRTSMSGSIPLLAPMSFEGGGGGGGMYPGPGEGSYGAGSRAGASSPMNMFASPLLTAIVPPVPAASASPNMAGGISFLPGSGSSSPAATSIGLPARGNSVSPDPSAKDTASSSSTSGGGVPGGGPRKRPSFGYSNDPVAYMQATAGFARPPSRANSVSGGNGGGSGVAPVMDASNPLFAALSALDD</sequence>
<comment type="caution">
    <text evidence="5">The sequence shown here is derived from an EMBL/GenBank/DDBJ whole genome shotgun (WGS) entry which is preliminary data.</text>
</comment>
<feature type="signal peptide" evidence="3">
    <location>
        <begin position="1"/>
        <end position="24"/>
    </location>
</feature>
<evidence type="ECO:0000313" key="7">
    <source>
        <dbReference type="Proteomes" id="UP000836402"/>
    </source>
</evidence>
<feature type="compositionally biased region" description="Low complexity" evidence="1">
    <location>
        <begin position="215"/>
        <end position="229"/>
    </location>
</feature>
<dbReference type="Proteomes" id="UP000077671">
    <property type="component" value="Unassembled WGS sequence"/>
</dbReference>
<evidence type="ECO:0000256" key="3">
    <source>
        <dbReference type="SAM" id="SignalP"/>
    </source>
</evidence>
<feature type="chain" id="PRO_5043455933" evidence="3">
    <location>
        <begin position="25"/>
        <end position="938"/>
    </location>
</feature>
<feature type="compositionally biased region" description="Low complexity" evidence="1">
    <location>
        <begin position="143"/>
        <end position="194"/>
    </location>
</feature>
<reference evidence="5" key="1">
    <citation type="submission" date="2016-04" db="EMBL/GenBank/DDBJ databases">
        <authorList>
            <person name="Nguyen H.D."/>
            <person name="Kesanakurti P."/>
            <person name="Cullis J."/>
            <person name="Levesque C.A."/>
            <person name="Hambleton S."/>
        </authorList>
    </citation>
    <scope>NUCLEOTIDE SEQUENCE</scope>
    <source>
        <strain evidence="5">DAOMC 238032</strain>
    </source>
</reference>
<feature type="region of interest" description="Disordered" evidence="1">
    <location>
        <begin position="710"/>
        <end position="766"/>
    </location>
</feature>
<evidence type="ECO:0000313" key="6">
    <source>
        <dbReference type="Proteomes" id="UP000077671"/>
    </source>
</evidence>
<feature type="compositionally biased region" description="Low complexity" evidence="1">
    <location>
        <begin position="853"/>
        <end position="867"/>
    </location>
</feature>
<evidence type="ECO:0000313" key="5">
    <source>
        <dbReference type="EMBL" id="KAE8256296.1"/>
    </source>
</evidence>
<keyword evidence="3" id="KW-0732">Signal</keyword>
<keyword evidence="2" id="KW-1133">Transmembrane helix</keyword>
<keyword evidence="2" id="KW-0472">Membrane</keyword>
<feature type="region of interest" description="Disordered" evidence="1">
    <location>
        <begin position="133"/>
        <end position="229"/>
    </location>
</feature>
<feature type="compositionally biased region" description="Low complexity" evidence="1">
    <location>
        <begin position="546"/>
        <end position="564"/>
    </location>
</feature>
<feature type="compositionally biased region" description="Polar residues" evidence="1">
    <location>
        <begin position="409"/>
        <end position="419"/>
    </location>
</feature>
<feature type="compositionally biased region" description="Low complexity" evidence="1">
    <location>
        <begin position="502"/>
        <end position="513"/>
    </location>
</feature>
<feature type="compositionally biased region" description="Gly residues" evidence="1">
    <location>
        <begin position="609"/>
        <end position="623"/>
    </location>
</feature>
<keyword evidence="7" id="KW-1185">Reference proteome</keyword>
<dbReference type="Proteomes" id="UP000836402">
    <property type="component" value="Unassembled WGS sequence"/>
</dbReference>
<feature type="region of interest" description="Disordered" evidence="1">
    <location>
        <begin position="814"/>
        <end position="923"/>
    </location>
</feature>
<dbReference type="EMBL" id="LWDD02000866">
    <property type="protein sequence ID" value="KAE8256296.1"/>
    <property type="molecule type" value="Genomic_DNA"/>
</dbReference>
<feature type="compositionally biased region" description="Pro residues" evidence="1">
    <location>
        <begin position="637"/>
        <end position="646"/>
    </location>
</feature>
<dbReference type="PROSITE" id="PS51257">
    <property type="entry name" value="PROKAR_LIPOPROTEIN"/>
    <property type="match status" value="1"/>
</dbReference>
<feature type="compositionally biased region" description="Low complexity" evidence="1">
    <location>
        <begin position="728"/>
        <end position="744"/>
    </location>
</feature>
<evidence type="ECO:0000313" key="4">
    <source>
        <dbReference type="EMBL" id="CAD6923213.1"/>
    </source>
</evidence>
<reference evidence="5" key="2">
    <citation type="journal article" date="2019" name="IMA Fungus">
        <title>Genome sequencing and comparison of five Tilletia species to identify candidate genes for the detection of regulated species infecting wheat.</title>
        <authorList>
            <person name="Nguyen H.D.T."/>
            <person name="Sultana T."/>
            <person name="Kesanakurti P."/>
            <person name="Hambleton S."/>
        </authorList>
    </citation>
    <scope>NUCLEOTIDE SEQUENCE</scope>
    <source>
        <strain evidence="5">DAOMC 238032</strain>
    </source>
</reference>
<accession>A0A177VCX7</accession>
<gene>
    <name evidence="5" type="ORF">A4X03_0g5437</name>
    <name evidence="4" type="ORF">JKIAZH3_G106</name>
</gene>
<dbReference type="EMBL" id="CAJHJG010002788">
    <property type="protein sequence ID" value="CAD6923213.1"/>
    <property type="molecule type" value="Genomic_DNA"/>
</dbReference>
<evidence type="ECO:0000256" key="2">
    <source>
        <dbReference type="SAM" id="Phobius"/>
    </source>
</evidence>
<evidence type="ECO:0000256" key="1">
    <source>
        <dbReference type="SAM" id="MobiDB-lite"/>
    </source>
</evidence>
<feature type="region of interest" description="Disordered" evidence="1">
    <location>
        <begin position="333"/>
        <end position="429"/>
    </location>
</feature>
<feature type="compositionally biased region" description="Low complexity" evidence="1">
    <location>
        <begin position="816"/>
        <end position="844"/>
    </location>
</feature>
<keyword evidence="2" id="KW-0812">Transmembrane</keyword>
<feature type="compositionally biased region" description="Low complexity" evidence="1">
    <location>
        <begin position="662"/>
        <end position="677"/>
    </location>
</feature>
<proteinExistence type="predicted"/>
<organism evidence="5 6">
    <name type="scientific">Tilletia caries</name>
    <name type="common">wheat bunt fungus</name>
    <dbReference type="NCBI Taxonomy" id="13290"/>
    <lineage>
        <taxon>Eukaryota</taxon>
        <taxon>Fungi</taxon>
        <taxon>Dikarya</taxon>
        <taxon>Basidiomycota</taxon>
        <taxon>Ustilaginomycotina</taxon>
        <taxon>Exobasidiomycetes</taxon>
        <taxon>Tilletiales</taxon>
        <taxon>Tilletiaceae</taxon>
        <taxon>Tilletia</taxon>
    </lineage>
</organism>
<feature type="compositionally biased region" description="Polar residues" evidence="1">
    <location>
        <begin position="520"/>
        <end position="532"/>
    </location>
</feature>